<evidence type="ECO:0000313" key="4">
    <source>
        <dbReference type="Proteomes" id="UP000063234"/>
    </source>
</evidence>
<sequence>MEKPKIIRINLMDKTKKEEKKPKKPPSPSKFSLDRQKIIIIVALILGVLVSLALDYSLLKSKKQLQVVLKKKKKELAILEKRKKIAEAIKKELVDLEKKEKIIKQIIKEAHLPLKVLLTIQKSMPNEVWLDKLNLDNKRIKITGYALNDEVLAAFVERLMEKKDLVVSVRVSRYEKVTVNKVPVKKFVGEVIIK</sequence>
<evidence type="ECO:0000313" key="3">
    <source>
        <dbReference type="EMBL" id="BAT70950.1"/>
    </source>
</evidence>
<dbReference type="Pfam" id="PF05137">
    <property type="entry name" value="PilN"/>
    <property type="match status" value="1"/>
</dbReference>
<proteinExistence type="predicted"/>
<dbReference type="Proteomes" id="UP000063234">
    <property type="component" value="Chromosome"/>
</dbReference>
<dbReference type="InterPro" id="IPR052534">
    <property type="entry name" value="Extracell_DNA_Util/SecSys_Comp"/>
</dbReference>
<dbReference type="STRING" id="1298851.TST_0140"/>
<feature type="compositionally biased region" description="Basic and acidic residues" evidence="2">
    <location>
        <begin position="1"/>
        <end position="21"/>
    </location>
</feature>
<dbReference type="KEGG" id="ttk:TST_0140"/>
<dbReference type="EMBL" id="AP013035">
    <property type="protein sequence ID" value="BAT70950.1"/>
    <property type="molecule type" value="Genomic_DNA"/>
</dbReference>
<dbReference type="PANTHER" id="PTHR40278:SF1">
    <property type="entry name" value="DNA UTILIZATION PROTEIN HOFN"/>
    <property type="match status" value="1"/>
</dbReference>
<feature type="region of interest" description="Disordered" evidence="2">
    <location>
        <begin position="1"/>
        <end position="30"/>
    </location>
</feature>
<evidence type="ECO:0000256" key="2">
    <source>
        <dbReference type="SAM" id="MobiDB-lite"/>
    </source>
</evidence>
<accession>A0A0S3QRJ1</accession>
<evidence type="ECO:0000256" key="1">
    <source>
        <dbReference type="SAM" id="Coils"/>
    </source>
</evidence>
<keyword evidence="1" id="KW-0175">Coiled coil</keyword>
<feature type="coiled-coil region" evidence="1">
    <location>
        <begin position="62"/>
        <end position="99"/>
    </location>
</feature>
<dbReference type="InterPro" id="IPR007813">
    <property type="entry name" value="PilN"/>
</dbReference>
<dbReference type="AlphaFoldDB" id="A0A0S3QRJ1"/>
<name>A0A0S3QRJ1_THET7</name>
<gene>
    <name evidence="3" type="primary">pilN</name>
    <name evidence="3" type="ORF">TST_0140</name>
</gene>
<dbReference type="PANTHER" id="PTHR40278">
    <property type="entry name" value="DNA UTILIZATION PROTEIN HOFN"/>
    <property type="match status" value="1"/>
</dbReference>
<organism evidence="3 4">
    <name type="scientific">Thermosulfidibacter takaii (strain DSM 17441 / JCM 13301 / NBRC 103674 / ABI70S6)</name>
    <dbReference type="NCBI Taxonomy" id="1298851"/>
    <lineage>
        <taxon>Bacteria</taxon>
        <taxon>Pseudomonadati</taxon>
        <taxon>Thermosulfidibacterota</taxon>
        <taxon>Thermosulfidibacteria</taxon>
        <taxon>Thermosulfidibacterales</taxon>
        <taxon>Thermosulfidibacteraceae</taxon>
    </lineage>
</organism>
<reference evidence="4" key="1">
    <citation type="journal article" date="2018" name="Science">
        <title>A primordial and reversible TCA cycle in a facultatively chemolithoautotrophic thermophile.</title>
        <authorList>
            <person name="Nunoura T."/>
            <person name="Chikaraishi Y."/>
            <person name="Izaki R."/>
            <person name="Suwa T."/>
            <person name="Sato T."/>
            <person name="Harada T."/>
            <person name="Mori K."/>
            <person name="Kato Y."/>
            <person name="Miyazaki M."/>
            <person name="Shimamura S."/>
            <person name="Yanagawa K."/>
            <person name="Shuto A."/>
            <person name="Ohkouchi N."/>
            <person name="Fujita N."/>
            <person name="Takaki Y."/>
            <person name="Atomi H."/>
            <person name="Takai K."/>
        </authorList>
    </citation>
    <scope>NUCLEOTIDE SEQUENCE [LARGE SCALE GENOMIC DNA]</scope>
    <source>
        <strain evidence="4">DSM 17441 / JCM 13301 / NBRC 103674 / ABI70S6</strain>
    </source>
</reference>
<protein>
    <submittedName>
        <fullName evidence="3">Type IV pilus assembly protein PilN</fullName>
    </submittedName>
</protein>
<keyword evidence="4" id="KW-1185">Reference proteome</keyword>